<comment type="caution">
    <text evidence="3">The sequence shown here is derived from an EMBL/GenBank/DDBJ whole genome shotgun (WGS) entry which is preliminary data.</text>
</comment>
<dbReference type="Proteomes" id="UP000485058">
    <property type="component" value="Unassembled WGS sequence"/>
</dbReference>
<dbReference type="InterPro" id="IPR036425">
    <property type="entry name" value="MoaB/Mog-like_dom_sf"/>
</dbReference>
<dbReference type="PANTHER" id="PTHR13939">
    <property type="entry name" value="NICOTINAMIDE-NUCLEOTIDE AMIDOHYDROLASE PNCC"/>
    <property type="match status" value="1"/>
</dbReference>
<dbReference type="PANTHER" id="PTHR13939:SF0">
    <property type="entry name" value="NMN AMIDOHYDROLASE-LIKE PROTEIN YFAY"/>
    <property type="match status" value="1"/>
</dbReference>
<dbReference type="Gene3D" id="3.40.980.10">
    <property type="entry name" value="MoaB/Mog-like domain"/>
    <property type="match status" value="1"/>
</dbReference>
<feature type="region of interest" description="Disordered" evidence="1">
    <location>
        <begin position="125"/>
        <end position="148"/>
    </location>
</feature>
<evidence type="ECO:0000259" key="2">
    <source>
        <dbReference type="Pfam" id="PF00994"/>
    </source>
</evidence>
<gene>
    <name evidence="3" type="ORF">HaLaN_05762</name>
</gene>
<dbReference type="AlphaFoldDB" id="A0A699YK23"/>
<name>A0A699YK23_HAELA</name>
<dbReference type="InterPro" id="IPR001453">
    <property type="entry name" value="MoaB/Mog_dom"/>
</dbReference>
<protein>
    <submittedName>
        <fullName evidence="3">MoCF_biosynth domain-containing protein</fullName>
    </submittedName>
</protein>
<organism evidence="3 4">
    <name type="scientific">Haematococcus lacustris</name>
    <name type="common">Green alga</name>
    <name type="synonym">Haematococcus pluvialis</name>
    <dbReference type="NCBI Taxonomy" id="44745"/>
    <lineage>
        <taxon>Eukaryota</taxon>
        <taxon>Viridiplantae</taxon>
        <taxon>Chlorophyta</taxon>
        <taxon>core chlorophytes</taxon>
        <taxon>Chlorophyceae</taxon>
        <taxon>CS clade</taxon>
        <taxon>Chlamydomonadales</taxon>
        <taxon>Haematococcaceae</taxon>
        <taxon>Haematococcus</taxon>
    </lineage>
</organism>
<accession>A0A699YK23</accession>
<dbReference type="InterPro" id="IPR050101">
    <property type="entry name" value="CinA"/>
</dbReference>
<dbReference type="SUPFAM" id="SSF53218">
    <property type="entry name" value="Molybdenum cofactor biosynthesis proteins"/>
    <property type="match status" value="1"/>
</dbReference>
<evidence type="ECO:0000313" key="4">
    <source>
        <dbReference type="Proteomes" id="UP000485058"/>
    </source>
</evidence>
<keyword evidence="4" id="KW-1185">Reference proteome</keyword>
<feature type="domain" description="MoaB/Mog" evidence="2">
    <location>
        <begin position="40"/>
        <end position="90"/>
    </location>
</feature>
<proteinExistence type="predicted"/>
<dbReference type="EMBL" id="BLLF01000315">
    <property type="protein sequence ID" value="GFH10450.1"/>
    <property type="molecule type" value="Genomic_DNA"/>
</dbReference>
<evidence type="ECO:0000256" key="1">
    <source>
        <dbReference type="SAM" id="MobiDB-lite"/>
    </source>
</evidence>
<feature type="non-terminal residue" evidence="3">
    <location>
        <position position="148"/>
    </location>
</feature>
<evidence type="ECO:0000313" key="3">
    <source>
        <dbReference type="EMBL" id="GFH10450.1"/>
    </source>
</evidence>
<dbReference type="Pfam" id="PF00994">
    <property type="entry name" value="MoCF_biosynth"/>
    <property type="match status" value="1"/>
</dbReference>
<sequence length="148" mass="15121">MSLARLPRAACLLRGSHFRHGSALYSSAAVPAPVAPAAALLVVGDEILAGSITDVNTPWLAKLLHSRGVDLVRVEFVPDQADDIAATALRLRQRVGPSGFVGPAGPAPAHCGADEDLVCQAGHGAERSQAANGHPAKPSRGAAHPGHL</sequence>
<reference evidence="3 4" key="1">
    <citation type="submission" date="2020-02" db="EMBL/GenBank/DDBJ databases">
        <title>Draft genome sequence of Haematococcus lacustris strain NIES-144.</title>
        <authorList>
            <person name="Morimoto D."/>
            <person name="Nakagawa S."/>
            <person name="Yoshida T."/>
            <person name="Sawayama S."/>
        </authorList>
    </citation>
    <scope>NUCLEOTIDE SEQUENCE [LARGE SCALE GENOMIC DNA]</scope>
    <source>
        <strain evidence="3 4">NIES-144</strain>
    </source>
</reference>